<name>A0A564ZCN4_HYMDI</name>
<feature type="chain" id="PRO_5022003038" evidence="1">
    <location>
        <begin position="23"/>
        <end position="342"/>
    </location>
</feature>
<evidence type="ECO:0000313" key="3">
    <source>
        <dbReference type="Proteomes" id="UP000321570"/>
    </source>
</evidence>
<gene>
    <name evidence="2" type="ORF">WMSIL1_LOCUS14715</name>
</gene>
<protein>
    <submittedName>
        <fullName evidence="2">Uncharacterized protein</fullName>
    </submittedName>
</protein>
<accession>A0A564ZCN4</accession>
<keyword evidence="3" id="KW-1185">Reference proteome</keyword>
<reference evidence="2 3" key="1">
    <citation type="submission" date="2019-07" db="EMBL/GenBank/DDBJ databases">
        <authorList>
            <person name="Jastrzebski P J."/>
            <person name="Paukszto L."/>
            <person name="Jastrzebski P J."/>
        </authorList>
    </citation>
    <scope>NUCLEOTIDE SEQUENCE [LARGE SCALE GENOMIC DNA]</scope>
    <source>
        <strain evidence="2 3">WMS-il1</strain>
    </source>
</reference>
<keyword evidence="1" id="KW-0732">Signal</keyword>
<dbReference type="EMBL" id="CABIJS010000714">
    <property type="protein sequence ID" value="VUZ57261.1"/>
    <property type="molecule type" value="Genomic_DNA"/>
</dbReference>
<proteinExistence type="predicted"/>
<sequence length="342" mass="37911">MQNCPNAVKYWLCLITLLAVNAFIQSPQPSAIASRCGVYTVHINGVTCLVGTSFPDDELSNRTLPFDASEKFISVTENTSKLNFPPNYANFTEQEIGIAAYEVVTITNTSPSQSLYLISIQASSFTLLFKPINVATLEPRQLPNKVGHINTYAYELYVETNSTLARYKVYGFSTTSKYAIRLLKAERIDLSTKYRFCLTFFDPHLYPIEVCQLSLRSFDSELNEESQAPFLSPENSLCSKIDDLSIHAFISLAEQGSNGLDKSNFLNKLSKSLRGCICGIISPADTLVNSEDGKRCPRFIYNSLVFPGNSSKNIKIAPVSLNPAIVDEIGDFSTKVVVVVER</sequence>
<dbReference type="Proteomes" id="UP000321570">
    <property type="component" value="Unassembled WGS sequence"/>
</dbReference>
<evidence type="ECO:0000256" key="1">
    <source>
        <dbReference type="SAM" id="SignalP"/>
    </source>
</evidence>
<evidence type="ECO:0000313" key="2">
    <source>
        <dbReference type="EMBL" id="VUZ57261.1"/>
    </source>
</evidence>
<dbReference type="AlphaFoldDB" id="A0A564ZCN4"/>
<feature type="signal peptide" evidence="1">
    <location>
        <begin position="1"/>
        <end position="22"/>
    </location>
</feature>
<organism evidence="2 3">
    <name type="scientific">Hymenolepis diminuta</name>
    <name type="common">Rat tapeworm</name>
    <dbReference type="NCBI Taxonomy" id="6216"/>
    <lineage>
        <taxon>Eukaryota</taxon>
        <taxon>Metazoa</taxon>
        <taxon>Spiralia</taxon>
        <taxon>Lophotrochozoa</taxon>
        <taxon>Platyhelminthes</taxon>
        <taxon>Cestoda</taxon>
        <taxon>Eucestoda</taxon>
        <taxon>Cyclophyllidea</taxon>
        <taxon>Hymenolepididae</taxon>
        <taxon>Hymenolepis</taxon>
    </lineage>
</organism>
<feature type="non-terminal residue" evidence="2">
    <location>
        <position position="342"/>
    </location>
</feature>